<feature type="domain" description="Plastid lipid-associated protein/fibrillin conserved" evidence="3">
    <location>
        <begin position="57"/>
        <end position="221"/>
    </location>
</feature>
<dbReference type="Proteomes" id="UP001314263">
    <property type="component" value="Unassembled WGS sequence"/>
</dbReference>
<evidence type="ECO:0000313" key="5">
    <source>
        <dbReference type="Proteomes" id="UP001314263"/>
    </source>
</evidence>
<evidence type="ECO:0000256" key="2">
    <source>
        <dbReference type="ARBA" id="ARBA00022640"/>
    </source>
</evidence>
<dbReference type="GO" id="GO:0009536">
    <property type="term" value="C:plastid"/>
    <property type="evidence" value="ECO:0007669"/>
    <property type="project" value="UniProtKB-SubCell"/>
</dbReference>
<dbReference type="InterPro" id="IPR006843">
    <property type="entry name" value="PAP/fibrillin_dom"/>
</dbReference>
<comment type="caution">
    <text evidence="4">The sequence shown here is derived from an EMBL/GenBank/DDBJ whole genome shotgun (WGS) entry which is preliminary data.</text>
</comment>
<dbReference type="AlphaFoldDB" id="A0AAV1I885"/>
<keyword evidence="2" id="KW-0934">Plastid</keyword>
<proteinExistence type="predicted"/>
<organism evidence="4 5">
    <name type="scientific">Coccomyxa viridis</name>
    <dbReference type="NCBI Taxonomy" id="1274662"/>
    <lineage>
        <taxon>Eukaryota</taxon>
        <taxon>Viridiplantae</taxon>
        <taxon>Chlorophyta</taxon>
        <taxon>core chlorophytes</taxon>
        <taxon>Trebouxiophyceae</taxon>
        <taxon>Trebouxiophyceae incertae sedis</taxon>
        <taxon>Coccomyxaceae</taxon>
        <taxon>Coccomyxa</taxon>
    </lineage>
</organism>
<protein>
    <recommendedName>
        <fullName evidence="3">Plastid lipid-associated protein/fibrillin conserved domain-containing protein</fullName>
    </recommendedName>
</protein>
<accession>A0AAV1I885</accession>
<evidence type="ECO:0000313" key="4">
    <source>
        <dbReference type="EMBL" id="CAK0783257.1"/>
    </source>
</evidence>
<evidence type="ECO:0000259" key="3">
    <source>
        <dbReference type="Pfam" id="PF04755"/>
    </source>
</evidence>
<sequence length="235" mass="25722">MALSFSSCSGPAPLSSAFQTNANRAWRCARRKVSCGVLETIRQNLGGLSTGSRSARESRLLQAIQETRQGQSTTPAQKADILAAVEELVELGLNEATASSPAINATWKLLWTTEKETLFILRQARRFGTEAGDVYQVIDVPGKSLNNVITFQNGAAFIVDSSLDVDPDNAQRLNFKFSGAQLKLPRRTVKLPPFGRGWFDTVWLGSKIRIAKDIRGDTLIVERDGPPRSFSKLGI</sequence>
<gene>
    <name evidence="4" type="ORF">CVIRNUC_006456</name>
</gene>
<dbReference type="Pfam" id="PF04755">
    <property type="entry name" value="PAP_fibrillin"/>
    <property type="match status" value="1"/>
</dbReference>
<name>A0AAV1I885_9CHLO</name>
<keyword evidence="5" id="KW-1185">Reference proteome</keyword>
<evidence type="ECO:0000256" key="1">
    <source>
        <dbReference type="ARBA" id="ARBA00004474"/>
    </source>
</evidence>
<dbReference type="InterPro" id="IPR039633">
    <property type="entry name" value="PAP"/>
</dbReference>
<reference evidence="4 5" key="1">
    <citation type="submission" date="2023-10" db="EMBL/GenBank/DDBJ databases">
        <authorList>
            <person name="Maclean D."/>
            <person name="Macfadyen A."/>
        </authorList>
    </citation>
    <scope>NUCLEOTIDE SEQUENCE [LARGE SCALE GENOMIC DNA]</scope>
</reference>
<dbReference type="PANTHER" id="PTHR31906">
    <property type="entry name" value="PLASTID-LIPID-ASSOCIATED PROTEIN 4, CHLOROPLASTIC-RELATED"/>
    <property type="match status" value="1"/>
</dbReference>
<comment type="subcellular location">
    <subcellularLocation>
        <location evidence="1">Plastid</location>
    </subcellularLocation>
</comment>
<dbReference type="EMBL" id="CAUYUE010000008">
    <property type="protein sequence ID" value="CAK0783257.1"/>
    <property type="molecule type" value="Genomic_DNA"/>
</dbReference>